<keyword evidence="2" id="KW-1185">Reference proteome</keyword>
<accession>A0A5B7CQM5</accession>
<dbReference type="AlphaFoldDB" id="A0A5B7CQM5"/>
<evidence type="ECO:0000313" key="1">
    <source>
        <dbReference type="EMBL" id="MPC12012.1"/>
    </source>
</evidence>
<reference evidence="1 2" key="1">
    <citation type="submission" date="2019-05" db="EMBL/GenBank/DDBJ databases">
        <title>Another draft genome of Portunus trituberculatus and its Hox gene families provides insights of decapod evolution.</title>
        <authorList>
            <person name="Jeong J.-H."/>
            <person name="Song I."/>
            <person name="Kim S."/>
            <person name="Choi T."/>
            <person name="Kim D."/>
            <person name="Ryu S."/>
            <person name="Kim W."/>
        </authorList>
    </citation>
    <scope>NUCLEOTIDE SEQUENCE [LARGE SCALE GENOMIC DNA]</scope>
    <source>
        <tissue evidence="1">Muscle</tissue>
    </source>
</reference>
<proteinExistence type="predicted"/>
<gene>
    <name evidence="1" type="ORF">E2C01_004689</name>
</gene>
<sequence>MISQPGHVKVGVLQWQPHFSKALPSPVTPQASRGKPVCTLFDHSVERKESRCGYSSTKWLN</sequence>
<organism evidence="1 2">
    <name type="scientific">Portunus trituberculatus</name>
    <name type="common">Swimming crab</name>
    <name type="synonym">Neptunus trituberculatus</name>
    <dbReference type="NCBI Taxonomy" id="210409"/>
    <lineage>
        <taxon>Eukaryota</taxon>
        <taxon>Metazoa</taxon>
        <taxon>Ecdysozoa</taxon>
        <taxon>Arthropoda</taxon>
        <taxon>Crustacea</taxon>
        <taxon>Multicrustacea</taxon>
        <taxon>Malacostraca</taxon>
        <taxon>Eumalacostraca</taxon>
        <taxon>Eucarida</taxon>
        <taxon>Decapoda</taxon>
        <taxon>Pleocyemata</taxon>
        <taxon>Brachyura</taxon>
        <taxon>Eubrachyura</taxon>
        <taxon>Portunoidea</taxon>
        <taxon>Portunidae</taxon>
        <taxon>Portuninae</taxon>
        <taxon>Portunus</taxon>
    </lineage>
</organism>
<comment type="caution">
    <text evidence="1">The sequence shown here is derived from an EMBL/GenBank/DDBJ whole genome shotgun (WGS) entry which is preliminary data.</text>
</comment>
<dbReference type="EMBL" id="VSRR010000193">
    <property type="protein sequence ID" value="MPC12012.1"/>
    <property type="molecule type" value="Genomic_DNA"/>
</dbReference>
<dbReference type="Proteomes" id="UP000324222">
    <property type="component" value="Unassembled WGS sequence"/>
</dbReference>
<name>A0A5B7CQM5_PORTR</name>
<protein>
    <submittedName>
        <fullName evidence="1">Uncharacterized protein</fullName>
    </submittedName>
</protein>
<evidence type="ECO:0000313" key="2">
    <source>
        <dbReference type="Proteomes" id="UP000324222"/>
    </source>
</evidence>